<sequence>MKRILFSLAALTFISAAIALLNGSILPRKPSEVSRCPSEALIGSDTKSDRIHPEKVVVRPWKGRHQVYAIFVLPDDYEIDNAVVVSIEGEMTYCASKPARVKGDEFQGVYAKPGEDIFVARFRTRTASWLIAQGKVESLKQPHNWSLRR</sequence>
<dbReference type="RefSeq" id="WP_132867427.1">
    <property type="nucleotide sequence ID" value="NZ_JTJC03000006.1"/>
</dbReference>
<gene>
    <name evidence="1" type="ORF">QH73_0020675</name>
</gene>
<dbReference type="Proteomes" id="UP000031532">
    <property type="component" value="Unassembled WGS sequence"/>
</dbReference>
<keyword evidence="2" id="KW-1185">Reference proteome</keyword>
<dbReference type="AlphaFoldDB" id="A0A9X5I5Y2"/>
<accession>A0A9X5I5Y2</accession>
<name>A0A9X5I5Y2_9CYAN</name>
<reference evidence="1 2" key="1">
    <citation type="journal article" date="2015" name="Genome Announc.">
        <title>Draft Genome Sequence of the Terrestrial Cyanobacterium Scytonema millei VB511283, Isolated from Eastern India.</title>
        <authorList>
            <person name="Sen D."/>
            <person name="Chandrababunaidu M.M."/>
            <person name="Singh D."/>
            <person name="Sanghi N."/>
            <person name="Ghorai A."/>
            <person name="Mishra G.P."/>
            <person name="Madduluri M."/>
            <person name="Adhikary S.P."/>
            <person name="Tripathy S."/>
        </authorList>
    </citation>
    <scope>NUCLEOTIDE SEQUENCE [LARGE SCALE GENOMIC DNA]</scope>
    <source>
        <strain evidence="1 2">VB511283</strain>
    </source>
</reference>
<organism evidence="1 2">
    <name type="scientific">Scytonema millei VB511283</name>
    <dbReference type="NCBI Taxonomy" id="1245923"/>
    <lineage>
        <taxon>Bacteria</taxon>
        <taxon>Bacillati</taxon>
        <taxon>Cyanobacteriota</taxon>
        <taxon>Cyanophyceae</taxon>
        <taxon>Nostocales</taxon>
        <taxon>Scytonemataceae</taxon>
        <taxon>Scytonema</taxon>
    </lineage>
</organism>
<evidence type="ECO:0000313" key="2">
    <source>
        <dbReference type="Proteomes" id="UP000031532"/>
    </source>
</evidence>
<proteinExistence type="predicted"/>
<dbReference type="EMBL" id="JTJC03000006">
    <property type="protein sequence ID" value="NHC37018.1"/>
    <property type="molecule type" value="Genomic_DNA"/>
</dbReference>
<evidence type="ECO:0000313" key="1">
    <source>
        <dbReference type="EMBL" id="NHC37018.1"/>
    </source>
</evidence>
<protein>
    <submittedName>
        <fullName evidence="1">Uncharacterized protein</fullName>
    </submittedName>
</protein>
<comment type="caution">
    <text evidence="1">The sequence shown here is derived from an EMBL/GenBank/DDBJ whole genome shotgun (WGS) entry which is preliminary data.</text>
</comment>
<dbReference type="OrthoDB" id="572628at2"/>